<proteinExistence type="predicted"/>
<dbReference type="STRING" id="989370.AOQ71_29040"/>
<dbReference type="RefSeq" id="WP_057753989.1">
    <property type="nucleotide sequence ID" value="NZ_LJYG01000105.1"/>
</dbReference>
<name>A0A0R3D546_9BRAD</name>
<evidence type="ECO:0000313" key="2">
    <source>
        <dbReference type="EMBL" id="KRQ04904.1"/>
    </source>
</evidence>
<dbReference type="EMBL" id="LJYG01000105">
    <property type="protein sequence ID" value="KRQ04904.1"/>
    <property type="molecule type" value="Genomic_DNA"/>
</dbReference>
<feature type="transmembrane region" description="Helical" evidence="1">
    <location>
        <begin position="174"/>
        <end position="197"/>
    </location>
</feature>
<dbReference type="AlphaFoldDB" id="A0A0R3D546"/>
<accession>A0A0R3D546</accession>
<dbReference type="OrthoDB" id="5624959at2"/>
<gene>
    <name evidence="2" type="ORF">AOQ71_29040</name>
</gene>
<feature type="transmembrane region" description="Helical" evidence="1">
    <location>
        <begin position="57"/>
        <end position="77"/>
    </location>
</feature>
<comment type="caution">
    <text evidence="2">The sequence shown here is derived from an EMBL/GenBank/DDBJ whole genome shotgun (WGS) entry which is preliminary data.</text>
</comment>
<feature type="transmembrane region" description="Helical" evidence="1">
    <location>
        <begin position="32"/>
        <end position="51"/>
    </location>
</feature>
<evidence type="ECO:0000256" key="1">
    <source>
        <dbReference type="SAM" id="Phobius"/>
    </source>
</evidence>
<reference evidence="2 3" key="1">
    <citation type="submission" date="2015-09" db="EMBL/GenBank/DDBJ databases">
        <title>Draft Genome Sequence of Bradyrhizobium manausense Strain BR 3351T, a Novel Symbiotic Nitrogen-Fixing Alphaproteobacterium Isolated from Brazilian Amazon Rain Forest.</title>
        <authorList>
            <person name="De Araujo J.L."/>
            <person name="Zilli J.E."/>
        </authorList>
    </citation>
    <scope>NUCLEOTIDE SEQUENCE [LARGE SCALE GENOMIC DNA]</scope>
    <source>
        <strain evidence="2 3">BR3351</strain>
    </source>
</reference>
<feature type="transmembrane region" description="Helical" evidence="1">
    <location>
        <begin position="150"/>
        <end position="168"/>
    </location>
</feature>
<feature type="transmembrane region" description="Helical" evidence="1">
    <location>
        <begin position="98"/>
        <end position="117"/>
    </location>
</feature>
<evidence type="ECO:0000313" key="3">
    <source>
        <dbReference type="Proteomes" id="UP000051936"/>
    </source>
</evidence>
<organism evidence="2 3">
    <name type="scientific">Bradyrhizobium manausense</name>
    <dbReference type="NCBI Taxonomy" id="989370"/>
    <lineage>
        <taxon>Bacteria</taxon>
        <taxon>Pseudomonadati</taxon>
        <taxon>Pseudomonadota</taxon>
        <taxon>Alphaproteobacteria</taxon>
        <taxon>Hyphomicrobiales</taxon>
        <taxon>Nitrobacteraceae</taxon>
        <taxon>Bradyrhizobium</taxon>
    </lineage>
</organism>
<keyword evidence="1" id="KW-0472">Membrane</keyword>
<keyword evidence="1" id="KW-0812">Transmembrane</keyword>
<feature type="transmembrane region" description="Helical" evidence="1">
    <location>
        <begin position="123"/>
        <end position="143"/>
    </location>
</feature>
<sequence length="205" mass="22122">MRDLDRALADIVAIRSQIAVGTAFRGYGPATMAATGAVALVTAILQFWLLGDPTGEPLGFFLGWFVAATLSGLIIWIEMRARSRRHHSGLADAMIHQAIEQFLPAGVAGVLLAVVMWRFASEALWLLPGLWQILVSLGIFASVRSLPRSVAFAGAWYFISGFAVVVLASRTHMLSPWTMGLPFVIGQSVMAAILYFASGDNDVED</sequence>
<keyword evidence="3" id="KW-1185">Reference proteome</keyword>
<keyword evidence="1" id="KW-1133">Transmembrane helix</keyword>
<protein>
    <submittedName>
        <fullName evidence="2">Uncharacterized protein</fullName>
    </submittedName>
</protein>
<dbReference type="Proteomes" id="UP000051936">
    <property type="component" value="Unassembled WGS sequence"/>
</dbReference>